<dbReference type="InterPro" id="IPR025558">
    <property type="entry name" value="DUF4283"/>
</dbReference>
<keyword evidence="3" id="KW-1185">Reference proteome</keyword>
<evidence type="ECO:0000313" key="2">
    <source>
        <dbReference type="EnsemblPlants" id="cds.evm.model.09.955"/>
    </source>
</evidence>
<dbReference type="InterPro" id="IPR040256">
    <property type="entry name" value="At4g02000-like"/>
</dbReference>
<sequence length="287" mass="32370">MFSLPSMAKKKRVGRRLVARAEAERSEVDLGPVSKIDSIEGSEKQLVLTETGLTDEDEESWKSAVICMVLGANVPAVVFEGFLRRIWGHLGIVKIARMTKGLTMVKFNDEAMQDDVLENGMIQFDRKPVIVRPQSSDLNMVRLVKSVALWIRLHNLGLQYWGKKYKLVEQEIDYEWLPVKCKHCGGFGHIMAQCRKLEKPKEVVKEKKINVDGEDVSAEPVKTSGMHQSSQPVLGEWQAPKTQNLRGSGSTKKVSDNLEKVLRNSFDILIGKQEEEAGEERLIFTCC</sequence>
<accession>A0A803QHW8</accession>
<dbReference type="EMBL" id="UZAU01000742">
    <property type="status" value="NOT_ANNOTATED_CDS"/>
    <property type="molecule type" value="Genomic_DNA"/>
</dbReference>
<dbReference type="EnsemblPlants" id="evm.model.09.955">
    <property type="protein sequence ID" value="cds.evm.model.09.955"/>
    <property type="gene ID" value="evm.TU.09.955"/>
</dbReference>
<dbReference type="PANTHER" id="PTHR31286:SF165">
    <property type="entry name" value="DUF4283 DOMAIN-CONTAINING PROTEIN"/>
    <property type="match status" value="1"/>
</dbReference>
<organism evidence="2 3">
    <name type="scientific">Cannabis sativa</name>
    <name type="common">Hemp</name>
    <name type="synonym">Marijuana</name>
    <dbReference type="NCBI Taxonomy" id="3483"/>
    <lineage>
        <taxon>Eukaryota</taxon>
        <taxon>Viridiplantae</taxon>
        <taxon>Streptophyta</taxon>
        <taxon>Embryophyta</taxon>
        <taxon>Tracheophyta</taxon>
        <taxon>Spermatophyta</taxon>
        <taxon>Magnoliopsida</taxon>
        <taxon>eudicotyledons</taxon>
        <taxon>Gunneridae</taxon>
        <taxon>Pentapetalae</taxon>
        <taxon>rosids</taxon>
        <taxon>fabids</taxon>
        <taxon>Rosales</taxon>
        <taxon>Cannabaceae</taxon>
        <taxon>Cannabis</taxon>
    </lineage>
</organism>
<evidence type="ECO:0000259" key="1">
    <source>
        <dbReference type="Pfam" id="PF14111"/>
    </source>
</evidence>
<proteinExistence type="predicted"/>
<name>A0A803QHW8_CANSA</name>
<evidence type="ECO:0000313" key="3">
    <source>
        <dbReference type="Proteomes" id="UP000596661"/>
    </source>
</evidence>
<dbReference type="Gramene" id="evm.model.09.955">
    <property type="protein sequence ID" value="cds.evm.model.09.955"/>
    <property type="gene ID" value="evm.TU.09.955"/>
</dbReference>
<reference evidence="2" key="1">
    <citation type="submission" date="2018-11" db="EMBL/GenBank/DDBJ databases">
        <authorList>
            <person name="Grassa J C."/>
        </authorList>
    </citation>
    <scope>NUCLEOTIDE SEQUENCE [LARGE SCALE GENOMIC DNA]</scope>
</reference>
<dbReference type="AlphaFoldDB" id="A0A803QHW8"/>
<dbReference type="Proteomes" id="UP000596661">
    <property type="component" value="Chromosome 9"/>
</dbReference>
<feature type="domain" description="DUF4283" evidence="1">
    <location>
        <begin position="58"/>
        <end position="137"/>
    </location>
</feature>
<dbReference type="Pfam" id="PF14111">
    <property type="entry name" value="DUF4283"/>
    <property type="match status" value="1"/>
</dbReference>
<dbReference type="OMA" id="KNIGHEM"/>
<reference evidence="2" key="2">
    <citation type="submission" date="2021-03" db="UniProtKB">
        <authorList>
            <consortium name="EnsemblPlants"/>
        </authorList>
    </citation>
    <scope>IDENTIFICATION</scope>
</reference>
<dbReference type="PANTHER" id="PTHR31286">
    <property type="entry name" value="GLYCINE-RICH CELL WALL STRUCTURAL PROTEIN 1.8-LIKE"/>
    <property type="match status" value="1"/>
</dbReference>
<protein>
    <recommendedName>
        <fullName evidence="1">DUF4283 domain-containing protein</fullName>
    </recommendedName>
</protein>